<dbReference type="PANTHER" id="PTHR43280:SF2">
    <property type="entry name" value="HTH-TYPE TRANSCRIPTIONAL REGULATOR EXSA"/>
    <property type="match status" value="1"/>
</dbReference>
<dbReference type="RefSeq" id="WP_308990428.1">
    <property type="nucleotide sequence ID" value="NZ_CP155618.1"/>
</dbReference>
<feature type="transmembrane region" description="Helical" evidence="4">
    <location>
        <begin position="674"/>
        <end position="693"/>
    </location>
</feature>
<evidence type="ECO:0000256" key="3">
    <source>
        <dbReference type="ARBA" id="ARBA00023163"/>
    </source>
</evidence>
<dbReference type="Pfam" id="PF12833">
    <property type="entry name" value="HTH_18"/>
    <property type="match status" value="1"/>
</dbReference>
<protein>
    <submittedName>
        <fullName evidence="7">Helix-turn-helix domain-containing protein</fullName>
    </submittedName>
</protein>
<evidence type="ECO:0000313" key="8">
    <source>
        <dbReference type="Proteomes" id="UP001224325"/>
    </source>
</evidence>
<dbReference type="GO" id="GO:0043565">
    <property type="term" value="F:sequence-specific DNA binding"/>
    <property type="evidence" value="ECO:0007669"/>
    <property type="project" value="InterPro"/>
</dbReference>
<dbReference type="InterPro" id="IPR011044">
    <property type="entry name" value="Quino_amine_DH_bsu"/>
</dbReference>
<dbReference type="InterPro" id="IPR013783">
    <property type="entry name" value="Ig-like_fold"/>
</dbReference>
<dbReference type="Gene3D" id="2.130.10.10">
    <property type="entry name" value="YVTN repeat-like/Quinoprotein amine dehydrogenase"/>
    <property type="match status" value="2"/>
</dbReference>
<dbReference type="GO" id="GO:0003700">
    <property type="term" value="F:DNA-binding transcription factor activity"/>
    <property type="evidence" value="ECO:0007669"/>
    <property type="project" value="InterPro"/>
</dbReference>
<evidence type="ECO:0000256" key="1">
    <source>
        <dbReference type="ARBA" id="ARBA00023015"/>
    </source>
</evidence>
<keyword evidence="4" id="KW-1133">Transmembrane helix</keyword>
<dbReference type="AlphaFoldDB" id="A0AAU7EH67"/>
<dbReference type="Pfam" id="PF07495">
    <property type="entry name" value="Y_Y_Y"/>
    <property type="match status" value="1"/>
</dbReference>
<keyword evidence="2" id="KW-0238">DNA-binding</keyword>
<dbReference type="SUPFAM" id="SSF50969">
    <property type="entry name" value="YVTN repeat-like/Quinoprotein amine dehydrogenase"/>
    <property type="match status" value="1"/>
</dbReference>
<keyword evidence="4" id="KW-0472">Membrane</keyword>
<feature type="signal peptide" evidence="5">
    <location>
        <begin position="1"/>
        <end position="21"/>
    </location>
</feature>
<feature type="chain" id="PRO_5043515215" evidence="5">
    <location>
        <begin position="22"/>
        <end position="856"/>
    </location>
</feature>
<dbReference type="Gene3D" id="2.60.40.10">
    <property type="entry name" value="Immunoglobulins"/>
    <property type="match status" value="1"/>
</dbReference>
<dbReference type="InterPro" id="IPR011123">
    <property type="entry name" value="Y_Y_Y"/>
</dbReference>
<evidence type="ECO:0000313" key="7">
    <source>
        <dbReference type="EMBL" id="XBL14983.1"/>
    </source>
</evidence>
<evidence type="ECO:0000259" key="6">
    <source>
        <dbReference type="PROSITE" id="PS01124"/>
    </source>
</evidence>
<evidence type="ECO:0000256" key="4">
    <source>
        <dbReference type="SAM" id="Phobius"/>
    </source>
</evidence>
<evidence type="ECO:0000256" key="5">
    <source>
        <dbReference type="SAM" id="SignalP"/>
    </source>
</evidence>
<name>A0AAU7EH67_9FLAO</name>
<reference evidence="7" key="1">
    <citation type="submission" date="2024-04" db="EMBL/GenBank/DDBJ databases">
        <title>Mariniflexile litorale, isolated from the shallow sediments of the Sea of Japan.</title>
        <authorList>
            <person name="Romanenko L."/>
            <person name="Isaeva M."/>
        </authorList>
    </citation>
    <scope>NUCLEOTIDE SEQUENCE [LARGE SCALE GENOMIC DNA]</scope>
    <source>
        <strain evidence="7">KMM 9835</strain>
    </source>
</reference>
<keyword evidence="1" id="KW-0805">Transcription regulation</keyword>
<keyword evidence="3" id="KW-0804">Transcription</keyword>
<dbReference type="PROSITE" id="PS00041">
    <property type="entry name" value="HTH_ARAC_FAMILY_1"/>
    <property type="match status" value="1"/>
</dbReference>
<gene>
    <name evidence="7" type="ORF">QLS71_002955</name>
</gene>
<keyword evidence="4" id="KW-0812">Transmembrane</keyword>
<dbReference type="InterPro" id="IPR009057">
    <property type="entry name" value="Homeodomain-like_sf"/>
</dbReference>
<dbReference type="InterPro" id="IPR015943">
    <property type="entry name" value="WD40/YVTN_repeat-like_dom_sf"/>
</dbReference>
<keyword evidence="8" id="KW-1185">Reference proteome</keyword>
<dbReference type="Proteomes" id="UP001224325">
    <property type="component" value="Chromosome"/>
</dbReference>
<dbReference type="InterPro" id="IPR018062">
    <property type="entry name" value="HTH_AraC-typ_CS"/>
</dbReference>
<dbReference type="PROSITE" id="PS01124">
    <property type="entry name" value="HTH_ARAC_FAMILY_2"/>
    <property type="match status" value="1"/>
</dbReference>
<dbReference type="KEGG" id="mlil:QLS71_002955"/>
<dbReference type="Pfam" id="PF07494">
    <property type="entry name" value="Reg_prop"/>
    <property type="match status" value="2"/>
</dbReference>
<dbReference type="EMBL" id="CP155618">
    <property type="protein sequence ID" value="XBL14983.1"/>
    <property type="molecule type" value="Genomic_DNA"/>
</dbReference>
<accession>A0AAU7EH67</accession>
<keyword evidence="5" id="KW-0732">Signal</keyword>
<dbReference type="SUPFAM" id="SSF46689">
    <property type="entry name" value="Homeodomain-like"/>
    <property type="match status" value="1"/>
</dbReference>
<dbReference type="InterPro" id="IPR018060">
    <property type="entry name" value="HTH_AraC"/>
</dbReference>
<organism evidence="7 8">
    <name type="scientific">Mariniflexile litorale</name>
    <dbReference type="NCBI Taxonomy" id="3045158"/>
    <lineage>
        <taxon>Bacteria</taxon>
        <taxon>Pseudomonadati</taxon>
        <taxon>Bacteroidota</taxon>
        <taxon>Flavobacteriia</taxon>
        <taxon>Flavobacteriales</taxon>
        <taxon>Flavobacteriaceae</taxon>
        <taxon>Mariniflexile</taxon>
    </lineage>
</organism>
<feature type="domain" description="HTH araC/xylS-type" evidence="6">
    <location>
        <begin position="752"/>
        <end position="851"/>
    </location>
</feature>
<dbReference type="SMART" id="SM00342">
    <property type="entry name" value="HTH_ARAC"/>
    <property type="match status" value="1"/>
</dbReference>
<dbReference type="SUPFAM" id="SSF63829">
    <property type="entry name" value="Calcium-dependent phosphotriesterase"/>
    <property type="match status" value="1"/>
</dbReference>
<evidence type="ECO:0000256" key="2">
    <source>
        <dbReference type="ARBA" id="ARBA00023125"/>
    </source>
</evidence>
<dbReference type="InterPro" id="IPR011110">
    <property type="entry name" value="Reg_prop"/>
</dbReference>
<dbReference type="PANTHER" id="PTHR43280">
    <property type="entry name" value="ARAC-FAMILY TRANSCRIPTIONAL REGULATOR"/>
    <property type="match status" value="1"/>
</dbReference>
<proteinExistence type="predicted"/>
<dbReference type="Gene3D" id="1.10.10.60">
    <property type="entry name" value="Homeodomain-like"/>
    <property type="match status" value="1"/>
</dbReference>
<sequence>MSKKLKNILLLILLLSNVVVGQNSNFTFSRLNATHGLSDNQVRFILQLVDGRMVFTTNGNLNIYDGFKFQYIHRSDKDITTLKKYDGHYRVYQSKDSLLWIKDQYKLMCIDLKIEQYIPEPNKIFRSKGVTSTILDFFLDDYKRMWLLTENGLIQPETNTLIKNISDGGRLQDLGSDKNFLYLFYHTGEVICYDLNTQEKVYGASPYALSEVQYFDRTSMVVKGKEGFYQLRNGYKGGFFYFNPKTKNWKTILETSYTLNTLVITNDEKAYVSSLKGIWEIDDKRGVKNYFPSLKTIDEEVVDTDISTLFFDQQGALWIGTNNRGLLYYHPSRFSFQKIGTSYFPNLTSKDLSIWSFAEDEFGKIYLKSNSGYYQYHTTSKDSTYLTSIYVENLSREVIEQLNRSENNIYKNKTYNTLFSDSRNWVWAGTSDGLKLFTPEDQTGKTFHVEDGLVNNSVYAIIEDKHKQLWVTTSNGISKINVDTNSQEIYFTNFNYFDGTLSGEYLNSSALESKDGTLFFGGIDGFNTLSPNHISVPDLPFKPLLRSIRVHGNKIEHQRIYGKKVLLSQATPFVKDITLNYNDNFLAFDFASLNYINPEKTYYRYQMEGVDEDWVALQPGHASGKLLTISYTNLEPGAYSLNVMSSNKVDVWQGKAHKIDITIQPPWWKSTAAYISYLIAFILITSGTLYFYLRYTKEKIEQHHREEILLLRIRNLIDQRKAFEDIQEKQEEIGDSTAEEQFQKPADIAFLNKAIEFVEKNINIPGYTVEELSSDLNMERTGLYKKLTKLLEESPSLFIRNLRLKKAEQLLLEGDLTIAEIADRVGFSSSSYLSKCFREVYGYNPSKYTENAKKST</sequence>